<evidence type="ECO:0000256" key="1">
    <source>
        <dbReference type="SAM" id="MobiDB-lite"/>
    </source>
</evidence>
<dbReference type="Proteomes" id="UP001153076">
    <property type="component" value="Unassembled WGS sequence"/>
</dbReference>
<comment type="caution">
    <text evidence="2">The sequence shown here is derived from an EMBL/GenBank/DDBJ whole genome shotgun (WGS) entry which is preliminary data.</text>
</comment>
<name>A0A9Q1K190_9CARY</name>
<accession>A0A9Q1K190</accession>
<evidence type="ECO:0000313" key="3">
    <source>
        <dbReference type="Proteomes" id="UP001153076"/>
    </source>
</evidence>
<protein>
    <submittedName>
        <fullName evidence="2">Uncharacterized protein</fullName>
    </submittedName>
</protein>
<feature type="region of interest" description="Disordered" evidence="1">
    <location>
        <begin position="1"/>
        <end position="31"/>
    </location>
</feature>
<dbReference type="EMBL" id="JAKOGI010000422">
    <property type="protein sequence ID" value="KAJ8435296.1"/>
    <property type="molecule type" value="Genomic_DNA"/>
</dbReference>
<reference evidence="2" key="1">
    <citation type="submission" date="2022-04" db="EMBL/GenBank/DDBJ databases">
        <title>Carnegiea gigantea Genome sequencing and assembly v2.</title>
        <authorList>
            <person name="Copetti D."/>
            <person name="Sanderson M.J."/>
            <person name="Burquez A."/>
            <person name="Wojciechowski M.F."/>
        </authorList>
    </citation>
    <scope>NUCLEOTIDE SEQUENCE</scope>
    <source>
        <strain evidence="2">SGP5-SGP5p</strain>
        <tissue evidence="2">Aerial part</tissue>
    </source>
</reference>
<evidence type="ECO:0000313" key="2">
    <source>
        <dbReference type="EMBL" id="KAJ8435296.1"/>
    </source>
</evidence>
<sequence>MGTCSSMTFGGSEEAKGSGPHDLTRRSTRHLPDSSLESLMAILRAPCEDDPLASPEATWAVDSLHNPVEATVQPRHSLMGTGRSSGDGSRCRGHLLPDLLARALVHNRLWKAQRNGRGFPDKEAGSRKKVVIPEVRQLGKPVKELPVTRFDPPTFGLFARIHYSRHGGGKGIRPVILPNIILEIAHSFPFFKGWLLGSSSEFRISLLSFQSGRSAQPIAWCTKRKSYFQFFNFDFFLMAESKVVEEGIPVDRDTLWGRLVDRSIQIENHEFIPGKEEVFDHAPNQDAQLQGLIDHHGIEQGLNQFRDMEIMSGLLDIGKDEVRTQVTG</sequence>
<dbReference type="AlphaFoldDB" id="A0A9Q1K190"/>
<organism evidence="2 3">
    <name type="scientific">Carnegiea gigantea</name>
    <dbReference type="NCBI Taxonomy" id="171969"/>
    <lineage>
        <taxon>Eukaryota</taxon>
        <taxon>Viridiplantae</taxon>
        <taxon>Streptophyta</taxon>
        <taxon>Embryophyta</taxon>
        <taxon>Tracheophyta</taxon>
        <taxon>Spermatophyta</taxon>
        <taxon>Magnoliopsida</taxon>
        <taxon>eudicotyledons</taxon>
        <taxon>Gunneridae</taxon>
        <taxon>Pentapetalae</taxon>
        <taxon>Caryophyllales</taxon>
        <taxon>Cactineae</taxon>
        <taxon>Cactaceae</taxon>
        <taxon>Cactoideae</taxon>
        <taxon>Echinocereeae</taxon>
        <taxon>Carnegiea</taxon>
    </lineage>
</organism>
<gene>
    <name evidence="2" type="ORF">Cgig2_026388</name>
</gene>
<proteinExistence type="predicted"/>
<keyword evidence="3" id="KW-1185">Reference proteome</keyword>